<comment type="caution">
    <text evidence="5">The sequence shown here is derived from an EMBL/GenBank/DDBJ whole genome shotgun (WGS) entry which is preliminary data.</text>
</comment>
<gene>
    <name evidence="5" type="ORF">DWB68_02565</name>
</gene>
<dbReference type="EMBL" id="QQXK01000004">
    <property type="protein sequence ID" value="RII43338.1"/>
    <property type="molecule type" value="Genomic_DNA"/>
</dbReference>
<feature type="domain" description="HTH arsR-type" evidence="4">
    <location>
        <begin position="4"/>
        <end position="75"/>
    </location>
</feature>
<dbReference type="InterPro" id="IPR036388">
    <property type="entry name" value="WH-like_DNA-bd_sf"/>
</dbReference>
<evidence type="ECO:0000256" key="2">
    <source>
        <dbReference type="ARBA" id="ARBA00023125"/>
    </source>
</evidence>
<evidence type="ECO:0000259" key="4">
    <source>
        <dbReference type="SMART" id="SM00418"/>
    </source>
</evidence>
<reference evidence="5 6" key="1">
    <citation type="submission" date="2018-07" db="EMBL/GenBank/DDBJ databases">
        <title>Arthrobacter sp. nov., isolated from raw cow's milk with high bacterial count.</title>
        <authorList>
            <person name="Hahne J."/>
            <person name="Isele D."/>
            <person name="Lipski A."/>
        </authorList>
    </citation>
    <scope>NUCLEOTIDE SEQUENCE [LARGE SCALE GENOMIC DNA]</scope>
    <source>
        <strain evidence="5 6">JZ R-35</strain>
    </source>
</reference>
<dbReference type="Pfam" id="PF12840">
    <property type="entry name" value="HTH_20"/>
    <property type="match status" value="1"/>
</dbReference>
<name>A0A399JCS7_9MICC</name>
<sequence>MSAEVLKALANPLRRRIMNALAAARSGRAADLAERLDVPANKLSFHLRVLADAGLIREDPSLARDRRDRVWVTVRGGRSIGSPESPVVDPALGQAVLAGVVSDHIDILRRISGWVPHYVTGEDPVVRGTLTDYTLHLTRERFAEMIDELDKVIASYKDDEHREDSLGWDFVVLGASEEI</sequence>
<dbReference type="PANTHER" id="PTHR33154:SF33">
    <property type="entry name" value="TRANSCRIPTIONAL REPRESSOR SDPR"/>
    <property type="match status" value="1"/>
</dbReference>
<organism evidence="5 6">
    <name type="scientific">Galactobacter valiniphilus</name>
    <dbReference type="NCBI Taxonomy" id="2676122"/>
    <lineage>
        <taxon>Bacteria</taxon>
        <taxon>Bacillati</taxon>
        <taxon>Actinomycetota</taxon>
        <taxon>Actinomycetes</taxon>
        <taxon>Micrococcales</taxon>
        <taxon>Micrococcaceae</taxon>
        <taxon>Galactobacter</taxon>
    </lineage>
</organism>
<dbReference type="AlphaFoldDB" id="A0A399JCS7"/>
<dbReference type="InterPro" id="IPR036390">
    <property type="entry name" value="WH_DNA-bd_sf"/>
</dbReference>
<dbReference type="InterPro" id="IPR001845">
    <property type="entry name" value="HTH_ArsR_DNA-bd_dom"/>
</dbReference>
<keyword evidence="2" id="KW-0238">DNA-binding</keyword>
<dbReference type="PANTHER" id="PTHR33154">
    <property type="entry name" value="TRANSCRIPTIONAL REGULATOR, ARSR FAMILY"/>
    <property type="match status" value="1"/>
</dbReference>
<dbReference type="SUPFAM" id="SSF46785">
    <property type="entry name" value="Winged helix' DNA-binding domain"/>
    <property type="match status" value="1"/>
</dbReference>
<accession>A0A399JCS7</accession>
<keyword evidence="6" id="KW-1185">Reference proteome</keyword>
<evidence type="ECO:0000256" key="1">
    <source>
        <dbReference type="ARBA" id="ARBA00023015"/>
    </source>
</evidence>
<dbReference type="Gene3D" id="1.10.10.10">
    <property type="entry name" value="Winged helix-like DNA-binding domain superfamily/Winged helix DNA-binding domain"/>
    <property type="match status" value="1"/>
</dbReference>
<evidence type="ECO:0000256" key="3">
    <source>
        <dbReference type="ARBA" id="ARBA00023163"/>
    </source>
</evidence>
<evidence type="ECO:0000313" key="5">
    <source>
        <dbReference type="EMBL" id="RII43338.1"/>
    </source>
</evidence>
<evidence type="ECO:0000313" key="6">
    <source>
        <dbReference type="Proteomes" id="UP000265419"/>
    </source>
</evidence>
<dbReference type="InterPro" id="IPR051081">
    <property type="entry name" value="HTH_MetalResp_TranReg"/>
</dbReference>
<dbReference type="CDD" id="cd00090">
    <property type="entry name" value="HTH_ARSR"/>
    <property type="match status" value="1"/>
</dbReference>
<keyword evidence="3" id="KW-0804">Transcription</keyword>
<dbReference type="Proteomes" id="UP000265419">
    <property type="component" value="Unassembled WGS sequence"/>
</dbReference>
<dbReference type="SMART" id="SM00418">
    <property type="entry name" value="HTH_ARSR"/>
    <property type="match status" value="1"/>
</dbReference>
<dbReference type="InterPro" id="IPR011991">
    <property type="entry name" value="ArsR-like_HTH"/>
</dbReference>
<protein>
    <submittedName>
        <fullName evidence="5">ArsR family transcriptional regulator</fullName>
    </submittedName>
</protein>
<proteinExistence type="predicted"/>
<dbReference type="GO" id="GO:0003677">
    <property type="term" value="F:DNA binding"/>
    <property type="evidence" value="ECO:0007669"/>
    <property type="project" value="UniProtKB-KW"/>
</dbReference>
<keyword evidence="1" id="KW-0805">Transcription regulation</keyword>
<dbReference type="GO" id="GO:0003700">
    <property type="term" value="F:DNA-binding transcription factor activity"/>
    <property type="evidence" value="ECO:0007669"/>
    <property type="project" value="InterPro"/>
</dbReference>